<accession>A0A7H1PWQ1</accession>
<feature type="compositionally biased region" description="Polar residues" evidence="1">
    <location>
        <begin position="239"/>
        <end position="253"/>
    </location>
</feature>
<protein>
    <submittedName>
        <fullName evidence="3">Uncharacterized protein</fullName>
    </submittedName>
</protein>
<dbReference type="EMBL" id="CP051006">
    <property type="protein sequence ID" value="QNT92481.1"/>
    <property type="molecule type" value="Genomic_DNA"/>
</dbReference>
<gene>
    <name evidence="3" type="ORF">HEP81_02155</name>
</gene>
<sequence length="302" mass="31220">MTETGKAKSRPRKLLASRRVRTKGIGQRIGQRTVRGLRRGTADGRRRWARSVWAGGALALVAAAATTFFLIGGGTDSGGDSAARRTLTSDEANRLAITRFLNYQAGGRAVTITVPSAAGGLVVTGSVDYRAGIGYGVVRGAGRDTSSDGLIQWTAATVLVHPMTDAPATAPPAPPASGWYRRPLQKSGSALDSSLAIVLGLGSDRPDNAELLPQNGGALVGKDRVRGHSVDVMTGPNVRANSGTSSAPGSNSGSAVRYWIGGDGTMYRVRAGVASESQPVVIDFDDRKYVPVRAAPGVTPAG</sequence>
<keyword evidence="2" id="KW-0812">Transmembrane</keyword>
<evidence type="ECO:0000256" key="2">
    <source>
        <dbReference type="SAM" id="Phobius"/>
    </source>
</evidence>
<proteinExistence type="predicted"/>
<evidence type="ECO:0000256" key="1">
    <source>
        <dbReference type="SAM" id="MobiDB-lite"/>
    </source>
</evidence>
<name>A0A7H1PWQ1_9ACTN</name>
<dbReference type="Proteomes" id="UP000516422">
    <property type="component" value="Chromosome"/>
</dbReference>
<keyword evidence="2" id="KW-0472">Membrane</keyword>
<evidence type="ECO:0000313" key="4">
    <source>
        <dbReference type="Proteomes" id="UP000516422"/>
    </source>
</evidence>
<feature type="transmembrane region" description="Helical" evidence="2">
    <location>
        <begin position="52"/>
        <end position="71"/>
    </location>
</feature>
<dbReference type="AlphaFoldDB" id="A0A7H1PWQ1"/>
<organism evidence="3 4">
    <name type="scientific">Streptomyces griseofuscus</name>
    <dbReference type="NCBI Taxonomy" id="146922"/>
    <lineage>
        <taxon>Bacteria</taxon>
        <taxon>Bacillati</taxon>
        <taxon>Actinomycetota</taxon>
        <taxon>Actinomycetes</taxon>
        <taxon>Kitasatosporales</taxon>
        <taxon>Streptomycetaceae</taxon>
        <taxon>Streptomyces</taxon>
    </lineage>
</organism>
<evidence type="ECO:0000313" key="3">
    <source>
        <dbReference type="EMBL" id="QNT92481.1"/>
    </source>
</evidence>
<dbReference type="KEGG" id="sgf:HEP81_02155"/>
<keyword evidence="2" id="KW-1133">Transmembrane helix</keyword>
<feature type="region of interest" description="Disordered" evidence="1">
    <location>
        <begin position="233"/>
        <end position="253"/>
    </location>
</feature>
<reference evidence="3 4" key="1">
    <citation type="submission" date="2020-04" db="EMBL/GenBank/DDBJ databases">
        <title>Characterization and engineering of Streptomyces griseofuscus DSM40191 as a potential heterologous host for expression of BGCs.</title>
        <authorList>
            <person name="Gren T."/>
            <person name="Whitford C.M."/>
            <person name="Mohite O.S."/>
            <person name="Joergensen T.S."/>
            <person name="Nielsen J.B."/>
            <person name="Lee S.Y."/>
            <person name="Weber T."/>
        </authorList>
    </citation>
    <scope>NUCLEOTIDE SEQUENCE [LARGE SCALE GENOMIC DNA]</scope>
    <source>
        <strain evidence="3 4">DSM 40191</strain>
    </source>
</reference>